<sequence length="175" mass="18656">MPSTTLPSEGDEFRIRCDAPDAELTLRARPVRVRFTGDCTVRAGARETADGITLELPSLALKAELPDAGGAEDGGTIEVRLKDTEAKSIGHLRASSSQFDMLLVADIVATVRQPGGTIELGSAQPMRLWAHLDHFPPRGEHCRLGAPVDLVVPDSPEATVVQLQDLPLKVETASG</sequence>
<keyword evidence="2" id="KW-1185">Reference proteome</keyword>
<reference evidence="1 2" key="1">
    <citation type="submission" date="2020-01" db="EMBL/GenBank/DDBJ databases">
        <title>Kibdelosporangium persica a novel Actinomycetes from a hot desert in Iran.</title>
        <authorList>
            <person name="Safaei N."/>
            <person name="Zaburannyi N."/>
            <person name="Mueller R."/>
            <person name="Wink J."/>
        </authorList>
    </citation>
    <scope>NUCLEOTIDE SEQUENCE [LARGE SCALE GENOMIC DNA]</scope>
    <source>
        <strain evidence="1 2">4NS15</strain>
    </source>
</reference>
<evidence type="ECO:0000313" key="2">
    <source>
        <dbReference type="Proteomes" id="UP000763557"/>
    </source>
</evidence>
<accession>A0ABX2FGW2</accession>
<comment type="caution">
    <text evidence="1">The sequence shown here is derived from an EMBL/GenBank/DDBJ whole genome shotgun (WGS) entry which is preliminary data.</text>
</comment>
<dbReference type="EMBL" id="JAAATY010000042">
    <property type="protein sequence ID" value="NRN70624.1"/>
    <property type="molecule type" value="Genomic_DNA"/>
</dbReference>
<organism evidence="1 2">
    <name type="scientific">Kibdelosporangium persicum</name>
    <dbReference type="NCBI Taxonomy" id="2698649"/>
    <lineage>
        <taxon>Bacteria</taxon>
        <taxon>Bacillati</taxon>
        <taxon>Actinomycetota</taxon>
        <taxon>Actinomycetes</taxon>
        <taxon>Pseudonocardiales</taxon>
        <taxon>Pseudonocardiaceae</taxon>
        <taxon>Kibdelosporangium</taxon>
    </lineage>
</organism>
<dbReference type="RefSeq" id="WP_173141758.1">
    <property type="nucleotide sequence ID" value="NZ_CBCSGW010000032.1"/>
</dbReference>
<name>A0ABX2FGW2_9PSEU</name>
<gene>
    <name evidence="1" type="ORF">GC106_78950</name>
</gene>
<protein>
    <submittedName>
        <fullName evidence="1">Uncharacterized protein</fullName>
    </submittedName>
</protein>
<proteinExistence type="predicted"/>
<dbReference type="Proteomes" id="UP000763557">
    <property type="component" value="Unassembled WGS sequence"/>
</dbReference>
<evidence type="ECO:0000313" key="1">
    <source>
        <dbReference type="EMBL" id="NRN70624.1"/>
    </source>
</evidence>